<keyword evidence="1" id="KW-0812">Transmembrane</keyword>
<organism evidence="2 3">
    <name type="scientific">Anisodus acutangulus</name>
    <dbReference type="NCBI Taxonomy" id="402998"/>
    <lineage>
        <taxon>Eukaryota</taxon>
        <taxon>Viridiplantae</taxon>
        <taxon>Streptophyta</taxon>
        <taxon>Embryophyta</taxon>
        <taxon>Tracheophyta</taxon>
        <taxon>Spermatophyta</taxon>
        <taxon>Magnoliopsida</taxon>
        <taxon>eudicotyledons</taxon>
        <taxon>Gunneridae</taxon>
        <taxon>Pentapetalae</taxon>
        <taxon>asterids</taxon>
        <taxon>lamiids</taxon>
        <taxon>Solanales</taxon>
        <taxon>Solanaceae</taxon>
        <taxon>Solanoideae</taxon>
        <taxon>Hyoscyameae</taxon>
        <taxon>Anisodus</taxon>
    </lineage>
</organism>
<reference evidence="3" key="1">
    <citation type="journal article" date="2023" name="Proc. Natl. Acad. Sci. U.S.A.">
        <title>Genomic and structural basis for evolution of tropane alkaloid biosynthesis.</title>
        <authorList>
            <person name="Wanga Y.-J."/>
            <person name="Taina T."/>
            <person name="Yua J.-Y."/>
            <person name="Lia J."/>
            <person name="Xua B."/>
            <person name="Chenc J."/>
            <person name="D'Auriad J.C."/>
            <person name="Huanga J.-P."/>
            <person name="Huanga S.-X."/>
        </authorList>
    </citation>
    <scope>NUCLEOTIDE SEQUENCE [LARGE SCALE GENOMIC DNA]</scope>
    <source>
        <strain evidence="3">cv. KIB-2019</strain>
    </source>
</reference>
<keyword evidence="1" id="KW-1133">Transmembrane helix</keyword>
<gene>
    <name evidence="2" type="ORF">K7X08_005512</name>
</gene>
<evidence type="ECO:0000313" key="2">
    <source>
        <dbReference type="EMBL" id="KAJ8542989.1"/>
    </source>
</evidence>
<dbReference type="AlphaFoldDB" id="A0A9Q1R6Y2"/>
<evidence type="ECO:0000313" key="3">
    <source>
        <dbReference type="Proteomes" id="UP001152561"/>
    </source>
</evidence>
<keyword evidence="1" id="KW-0472">Membrane</keyword>
<sequence length="174" mass="19930">MGRLPCCLSEMELHHRRDCDQLWRYNMEAIWNLEDKWRMSTQGAVALLVICTCSLVIGTCIIAALRRTVRKRTEDQELRVDDSTNIDCSEPRAELSSVKEALTSSVRWSQKEKLSPLLVSGDQLIEAEFGWRQSRSSDSPVWQRPILMGEKCELPKFSGLILYDQRGHATSSSR</sequence>
<keyword evidence="3" id="KW-1185">Reference proteome</keyword>
<dbReference type="PANTHER" id="PTHR33237:SF40">
    <property type="match status" value="1"/>
</dbReference>
<protein>
    <submittedName>
        <fullName evidence="2">Uncharacterized protein</fullName>
    </submittedName>
</protein>
<evidence type="ECO:0000256" key="1">
    <source>
        <dbReference type="SAM" id="Phobius"/>
    </source>
</evidence>
<comment type="caution">
    <text evidence="2">The sequence shown here is derived from an EMBL/GenBank/DDBJ whole genome shotgun (WGS) entry which is preliminary data.</text>
</comment>
<dbReference type="EMBL" id="JAJAGQ010000014">
    <property type="protein sequence ID" value="KAJ8542989.1"/>
    <property type="molecule type" value="Genomic_DNA"/>
</dbReference>
<proteinExistence type="predicted"/>
<dbReference type="Proteomes" id="UP001152561">
    <property type="component" value="Unassembled WGS sequence"/>
</dbReference>
<accession>A0A9Q1R6Y2</accession>
<dbReference type="OrthoDB" id="1874222at2759"/>
<feature type="transmembrane region" description="Helical" evidence="1">
    <location>
        <begin position="44"/>
        <end position="65"/>
    </location>
</feature>
<name>A0A9Q1R6Y2_9SOLA</name>
<dbReference type="PANTHER" id="PTHR33237">
    <property type="entry name" value="F2P16.13 PROTEIN-RELATED"/>
    <property type="match status" value="1"/>
</dbReference>